<accession>A0A1W5D1U8</accession>
<proteinExistence type="predicted"/>
<dbReference type="InterPro" id="IPR010839">
    <property type="entry name" value="AtuA_N"/>
</dbReference>
<evidence type="ECO:0000259" key="1">
    <source>
        <dbReference type="Pfam" id="PF07287"/>
    </source>
</evidence>
<dbReference type="Pfam" id="PF07287">
    <property type="entry name" value="AtuA"/>
    <property type="match status" value="1"/>
</dbReference>
<reference evidence="3" key="1">
    <citation type="submission" date="2017-03" db="EMBL/GenBank/DDBJ databases">
        <authorList>
            <person name="Sharma R."/>
            <person name="Thines M."/>
        </authorList>
    </citation>
    <scope>NUCLEOTIDE SEQUENCE [LARGE SCALE GENOMIC DNA]</scope>
</reference>
<feature type="domain" description="Acyclic terpene utilisation N-terminal" evidence="1">
    <location>
        <begin position="18"/>
        <end position="126"/>
    </location>
</feature>
<dbReference type="PANTHER" id="PTHR47585">
    <property type="match status" value="1"/>
</dbReference>
<dbReference type="PANTHER" id="PTHR47585:SF1">
    <property type="entry name" value="DUF1446 DOMAIN-CONTAINING PROTEIN"/>
    <property type="match status" value="1"/>
</dbReference>
<protein>
    <recommendedName>
        <fullName evidence="1">Acyclic terpene utilisation N-terminal domain-containing protein</fullName>
    </recommendedName>
</protein>
<organism evidence="2 3">
    <name type="scientific">Lasallia pustulata</name>
    <dbReference type="NCBI Taxonomy" id="136370"/>
    <lineage>
        <taxon>Eukaryota</taxon>
        <taxon>Fungi</taxon>
        <taxon>Dikarya</taxon>
        <taxon>Ascomycota</taxon>
        <taxon>Pezizomycotina</taxon>
        <taxon>Lecanoromycetes</taxon>
        <taxon>OSLEUM clade</taxon>
        <taxon>Umbilicariomycetidae</taxon>
        <taxon>Umbilicariales</taxon>
        <taxon>Umbilicariaceae</taxon>
        <taxon>Lasallia</taxon>
    </lineage>
</organism>
<dbReference type="AlphaFoldDB" id="A0A1W5D1U8"/>
<dbReference type="EMBL" id="FWEW01001416">
    <property type="protein sequence ID" value="SLM37005.1"/>
    <property type="molecule type" value="Genomic_DNA"/>
</dbReference>
<name>A0A1W5D1U8_9LECA</name>
<evidence type="ECO:0000313" key="2">
    <source>
        <dbReference type="EMBL" id="SLM37005.1"/>
    </source>
</evidence>
<evidence type="ECO:0000313" key="3">
    <source>
        <dbReference type="Proteomes" id="UP000192927"/>
    </source>
</evidence>
<sequence>MARRFNNHSKTVRSEWHSSVTVDTVKSQLLYEIQGIYYLNSDVIGDLSNVQCDQVAPNRIRVFGTKGLPAPETLKVAILSLGGYQAELSVYPAGLDIPKKVENFRIQTGRILDKNRFQSLEIQVYEPAGLNFTD</sequence>
<dbReference type="Proteomes" id="UP000192927">
    <property type="component" value="Unassembled WGS sequence"/>
</dbReference>
<keyword evidence="3" id="KW-1185">Reference proteome</keyword>